<feature type="region of interest" description="Disordered" evidence="1">
    <location>
        <begin position="1277"/>
        <end position="1317"/>
    </location>
</feature>
<accession>A0A1G2I3F1</accession>
<feature type="region of interest" description="Disordered" evidence="1">
    <location>
        <begin position="143"/>
        <end position="163"/>
    </location>
</feature>
<feature type="compositionally biased region" description="Gly residues" evidence="1">
    <location>
        <begin position="567"/>
        <end position="577"/>
    </location>
</feature>
<comment type="caution">
    <text evidence="2">The sequence shown here is derived from an EMBL/GenBank/DDBJ whole genome shotgun (WGS) entry which is preliminary data.</text>
</comment>
<dbReference type="Proteomes" id="UP000178820">
    <property type="component" value="Unassembled WGS sequence"/>
</dbReference>
<organism evidence="2 3">
    <name type="scientific">Candidatus Staskawiczbacteria bacterium RIFCSPHIGHO2_02_FULL_42_22</name>
    <dbReference type="NCBI Taxonomy" id="1802207"/>
    <lineage>
        <taxon>Bacteria</taxon>
        <taxon>Candidatus Staskawicziibacteriota</taxon>
    </lineage>
</organism>
<feature type="compositionally biased region" description="Basic and acidic residues" evidence="1">
    <location>
        <begin position="594"/>
        <end position="604"/>
    </location>
</feature>
<sequence length="1431" mass="162241">MTEKREQSGNAPEQTNILNNLLKSLKVMEERVNTPGYLFNQVDQEELTHIKAEKELLDNEISFPGRSINAQELEGFNKLGALLTEIERLVPQASSRPESQRPSVAVAAAENPASAQVNKGDLGGSNTIDVRMGMESLPDMVGAGAETLLPGDTQSGPAGTSDIEVAMPSHPEKRELIKKAAEFNRIAKTIRETRRGGQPVPAILLDQGRALYNNIKDEFSRKTQEKLSPKVQREIAQKLKEVTIDGVHTEDTRRGIRAARSEKYKIDCQNKNIRAINRENVTGAEDLENQRKREELEVGGKYMGKIPFYWGIKNGYRLDKLERRTFNWNIFKLPLADGKCLYFKNSNTLNDFLIKLNERCWDDIKTQAGQRAEEEVKQAQEGNDVSQDNVRQTVEQQFKARAKHDALVAFSAEHKDRWLFGMLKKSKGADEEFKELFKITETDARAYDTAGDKTTTNAFYGGLLAGKWYDFRNRKIFFDNGIQVSYSKKEWEKIVKSEAGNYQKQLKKEIESREDKMKKINKVQDTYRAIKSQGVLEVVGQTNIGDTDASGGVRPTPETPPTPPGPAGGLGGTGGGTPEAPVSQPSVPGNEPVPKPKEVEKLPEQSIKDLFREGEIFDPKGKFEEILLLTRPTGMTINEKENAIKEINKDSEMDQKEKEKLIISIDQKELISEDEKKIRVEQGRLAREEKLKLYDKQLIAQRRGLAECGVELEKKLESDDGVTREDLVLLIGPYDKKYGFTEKQKNRIGERVDSYIKMREKVRKFYEDNKSNPKELIKQLTGRELDDDTINKIKDNILRKGIALVIKSDKKILLDLWTEGAMATEAGEEKINNRKIHFGEKLGGFARRGDNGIPYVVIQSLESRVDDINNKRKNKKRKFLDDRELGDCRLKFQNILKHELQHAKDLFDAKEESPEKMLVEYEKEDDESKKEKLLWQYFRAKQEKRLDRAKKEILPSLHNLGANNLKQRVNELFLKKGDVYNFPVTINENMVSQLEKSDGKLYEKLGTKYDTIVPNAITALHSLVNSDIYPNETIIMLLKGLEDDEFPLVVWPKTMQRLLNPEGFKQRMGAIRTRNGLKAELRELTNRSRNHRAEFGDEDQKRMDEVVSILDSGSGTANTPSVVAAPRRVPVKKEPKKKGGWFWGWFGFGRSTKGGETKKGDAAKPESVSEEKAEELFSNAQNLNEVVTILKKKLNENGDAVWVGVDKPPEFLSELIKVVDALVLEIDKFKKAVENNTPNELNEPIWDELPNDEGLKGFRDKLGKLFYDELSKIRKSKNNNLPKESGKGVGQEQHSNSGGGGVGNRVEQGGGQRNEQDAREDVITKKMGGASDLPDLLRILKELGGELFGVWLQDGSQVNLYFSTLINRVEELMEDIADRKKDTGGDASDLSVPLEKKQWDWSGFRLYEFDKTAQRLFEKEIKEIEKPGKKN</sequence>
<dbReference type="EMBL" id="MHOT01000012">
    <property type="protein sequence ID" value="OGZ69354.1"/>
    <property type="molecule type" value="Genomic_DNA"/>
</dbReference>
<evidence type="ECO:0000256" key="1">
    <source>
        <dbReference type="SAM" id="MobiDB-lite"/>
    </source>
</evidence>
<feature type="compositionally biased region" description="Pro residues" evidence="1">
    <location>
        <begin position="557"/>
        <end position="566"/>
    </location>
</feature>
<evidence type="ECO:0000313" key="3">
    <source>
        <dbReference type="Proteomes" id="UP000178820"/>
    </source>
</evidence>
<evidence type="ECO:0000313" key="2">
    <source>
        <dbReference type="EMBL" id="OGZ69354.1"/>
    </source>
</evidence>
<feature type="region of interest" description="Disordered" evidence="1">
    <location>
        <begin position="542"/>
        <end position="604"/>
    </location>
</feature>
<proteinExistence type="predicted"/>
<feature type="region of interest" description="Disordered" evidence="1">
    <location>
        <begin position="109"/>
        <end position="128"/>
    </location>
</feature>
<name>A0A1G2I3F1_9BACT</name>
<feature type="compositionally biased region" description="Gly residues" evidence="1">
    <location>
        <begin position="1297"/>
        <end position="1312"/>
    </location>
</feature>
<protein>
    <submittedName>
        <fullName evidence="2">Uncharacterized protein</fullName>
    </submittedName>
</protein>
<reference evidence="2 3" key="1">
    <citation type="journal article" date="2016" name="Nat. Commun.">
        <title>Thousands of microbial genomes shed light on interconnected biogeochemical processes in an aquifer system.</title>
        <authorList>
            <person name="Anantharaman K."/>
            <person name="Brown C.T."/>
            <person name="Hug L.A."/>
            <person name="Sharon I."/>
            <person name="Castelle C.J."/>
            <person name="Probst A.J."/>
            <person name="Thomas B.C."/>
            <person name="Singh A."/>
            <person name="Wilkins M.J."/>
            <person name="Karaoz U."/>
            <person name="Brodie E.L."/>
            <person name="Williams K.H."/>
            <person name="Hubbard S.S."/>
            <person name="Banfield J.F."/>
        </authorList>
    </citation>
    <scope>NUCLEOTIDE SEQUENCE [LARGE SCALE GENOMIC DNA]</scope>
</reference>
<gene>
    <name evidence="2" type="ORF">A3D44_02750</name>
</gene>